<evidence type="ECO:0000256" key="8">
    <source>
        <dbReference type="ARBA" id="ARBA00022525"/>
    </source>
</evidence>
<keyword evidence="12" id="KW-0326">Glycosidase</keyword>
<dbReference type="InterPro" id="IPR054593">
    <property type="entry name" value="Beta-mannosidase-like_N2"/>
</dbReference>
<feature type="signal peptide" evidence="14">
    <location>
        <begin position="1"/>
        <end position="16"/>
    </location>
</feature>
<evidence type="ECO:0000256" key="4">
    <source>
        <dbReference type="ARBA" id="ARBA00007483"/>
    </source>
</evidence>
<comment type="subunit">
    <text evidence="5">Homodimer.</text>
</comment>
<dbReference type="GO" id="GO:0004567">
    <property type="term" value="F:beta-mannosidase activity"/>
    <property type="evidence" value="ECO:0007669"/>
    <property type="project" value="UniProtKB-EC"/>
</dbReference>
<evidence type="ECO:0000256" key="13">
    <source>
        <dbReference type="ARBA" id="ARBA00031061"/>
    </source>
</evidence>
<feature type="domain" description="Mannosidase Ig/CBM-like" evidence="16">
    <location>
        <begin position="757"/>
        <end position="845"/>
    </location>
</feature>
<evidence type="ECO:0000259" key="17">
    <source>
        <dbReference type="Pfam" id="PF22666"/>
    </source>
</evidence>
<dbReference type="InterPro" id="IPR041625">
    <property type="entry name" value="Beta-mannosidase_Ig"/>
</dbReference>
<dbReference type="SUPFAM" id="SSF51445">
    <property type="entry name" value="(Trans)glycosidases"/>
    <property type="match status" value="1"/>
</dbReference>
<keyword evidence="19" id="KW-1185">Reference proteome</keyword>
<organism evidence="18 19">
    <name type="scientific">Mycena rosella</name>
    <name type="common">Pink bonnet</name>
    <name type="synonym">Agaricus rosellus</name>
    <dbReference type="NCBI Taxonomy" id="1033263"/>
    <lineage>
        <taxon>Eukaryota</taxon>
        <taxon>Fungi</taxon>
        <taxon>Dikarya</taxon>
        <taxon>Basidiomycota</taxon>
        <taxon>Agaricomycotina</taxon>
        <taxon>Agaricomycetes</taxon>
        <taxon>Agaricomycetidae</taxon>
        <taxon>Agaricales</taxon>
        <taxon>Marasmiineae</taxon>
        <taxon>Mycenaceae</taxon>
        <taxon>Mycena</taxon>
    </lineage>
</organism>
<comment type="subcellular location">
    <subcellularLocation>
        <location evidence="2">Secreted</location>
    </subcellularLocation>
</comment>
<comment type="similarity">
    <text evidence="4">Belongs to the glycosyl hydrolase 2 family. Beta-mannosidase A subfamily.</text>
</comment>
<dbReference type="InterPro" id="IPR050887">
    <property type="entry name" value="Beta-mannosidase_GH2"/>
</dbReference>
<evidence type="ECO:0000256" key="3">
    <source>
        <dbReference type="ARBA" id="ARBA00004740"/>
    </source>
</evidence>
<keyword evidence="9 14" id="KW-0732">Signal</keyword>
<keyword evidence="10 18" id="KW-0378">Hydrolase</keyword>
<evidence type="ECO:0000313" key="19">
    <source>
        <dbReference type="Proteomes" id="UP001221757"/>
    </source>
</evidence>
<dbReference type="Pfam" id="PF17786">
    <property type="entry name" value="Mannosidase_ig"/>
    <property type="match status" value="1"/>
</dbReference>
<evidence type="ECO:0000256" key="6">
    <source>
        <dbReference type="ARBA" id="ARBA00012754"/>
    </source>
</evidence>
<dbReference type="InterPro" id="IPR008979">
    <property type="entry name" value="Galactose-bd-like_sf"/>
</dbReference>
<dbReference type="SUPFAM" id="SSF49303">
    <property type="entry name" value="beta-Galactosidase/glucuronidase domain"/>
    <property type="match status" value="1"/>
</dbReference>
<dbReference type="InterPro" id="IPR041447">
    <property type="entry name" value="Mannosidase_ig"/>
</dbReference>
<name>A0AAD7DFL1_MYCRO</name>
<accession>A0AAD7DFL1</accession>
<evidence type="ECO:0000313" key="18">
    <source>
        <dbReference type="EMBL" id="KAJ7690198.1"/>
    </source>
</evidence>
<dbReference type="Gene3D" id="2.60.120.260">
    <property type="entry name" value="Galactose-binding domain-like"/>
    <property type="match status" value="1"/>
</dbReference>
<comment type="caution">
    <text evidence="18">The sequence shown here is derived from an EMBL/GenBank/DDBJ whole genome shotgun (WGS) entry which is preliminary data.</text>
</comment>
<evidence type="ECO:0000256" key="10">
    <source>
        <dbReference type="ARBA" id="ARBA00022801"/>
    </source>
</evidence>
<dbReference type="EC" id="3.2.1.25" evidence="6"/>
<keyword evidence="8" id="KW-0964">Secreted</keyword>
<evidence type="ECO:0000256" key="12">
    <source>
        <dbReference type="ARBA" id="ARBA00023295"/>
    </source>
</evidence>
<protein>
    <recommendedName>
        <fullName evidence="7">Beta-mannosidase A</fullName>
        <ecNumber evidence="6">3.2.1.25</ecNumber>
    </recommendedName>
    <alternativeName>
        <fullName evidence="13">Mannanase A</fullName>
    </alternativeName>
</protein>
<dbReference type="EMBL" id="JARKIE010000066">
    <property type="protein sequence ID" value="KAJ7690198.1"/>
    <property type="molecule type" value="Genomic_DNA"/>
</dbReference>
<feature type="chain" id="PRO_5041989650" description="Beta-mannosidase A" evidence="14">
    <location>
        <begin position="17"/>
        <end position="945"/>
    </location>
</feature>
<evidence type="ECO:0000256" key="5">
    <source>
        <dbReference type="ARBA" id="ARBA00011738"/>
    </source>
</evidence>
<comment type="pathway">
    <text evidence="3">Glycan metabolism; N-glycan degradation.</text>
</comment>
<proteinExistence type="inferred from homology"/>
<evidence type="ECO:0000256" key="1">
    <source>
        <dbReference type="ARBA" id="ARBA00000829"/>
    </source>
</evidence>
<evidence type="ECO:0000256" key="2">
    <source>
        <dbReference type="ARBA" id="ARBA00004613"/>
    </source>
</evidence>
<dbReference type="InterPro" id="IPR036156">
    <property type="entry name" value="Beta-gal/glucu_dom_sf"/>
</dbReference>
<feature type="domain" description="Beta-mannosidase-like galactose-binding" evidence="17">
    <location>
        <begin position="26"/>
        <end position="199"/>
    </location>
</feature>
<evidence type="ECO:0000256" key="9">
    <source>
        <dbReference type="ARBA" id="ARBA00022729"/>
    </source>
</evidence>
<dbReference type="Gene3D" id="2.60.40.10">
    <property type="entry name" value="Immunoglobulins"/>
    <property type="match status" value="3"/>
</dbReference>
<dbReference type="Pfam" id="PF17753">
    <property type="entry name" value="Ig_mannosidase"/>
    <property type="match status" value="1"/>
</dbReference>
<dbReference type="PANTHER" id="PTHR43730:SF5">
    <property type="entry name" value="BETA-MANNOSIDASE A"/>
    <property type="match status" value="1"/>
</dbReference>
<dbReference type="PANTHER" id="PTHR43730">
    <property type="entry name" value="BETA-MANNOSIDASE"/>
    <property type="match status" value="1"/>
</dbReference>
<dbReference type="InterPro" id="IPR017853">
    <property type="entry name" value="GH"/>
</dbReference>
<dbReference type="GO" id="GO:0006516">
    <property type="term" value="P:glycoprotein catabolic process"/>
    <property type="evidence" value="ECO:0007669"/>
    <property type="project" value="TreeGrafter"/>
</dbReference>
<dbReference type="SUPFAM" id="SSF49785">
    <property type="entry name" value="Galactose-binding domain-like"/>
    <property type="match status" value="1"/>
</dbReference>
<dbReference type="AlphaFoldDB" id="A0AAD7DFL1"/>
<dbReference type="Gene3D" id="3.20.20.80">
    <property type="entry name" value="Glycosidases"/>
    <property type="match status" value="1"/>
</dbReference>
<dbReference type="InterPro" id="IPR013783">
    <property type="entry name" value="Ig-like_fold"/>
</dbReference>
<feature type="domain" description="Beta-mannosidase Ig-fold" evidence="15">
    <location>
        <begin position="853"/>
        <end position="941"/>
    </location>
</feature>
<evidence type="ECO:0000256" key="11">
    <source>
        <dbReference type="ARBA" id="ARBA00023180"/>
    </source>
</evidence>
<dbReference type="GO" id="GO:0005576">
    <property type="term" value="C:extracellular region"/>
    <property type="evidence" value="ECO:0007669"/>
    <property type="project" value="UniProtKB-SubCell"/>
</dbReference>
<sequence length="945" mass="104839">MKLPIFLLWLPCCVLAAVFDLSSLDWTLVNQNGSIAVPGSIPSQAHLDLARAGIITEPLLGLNDFTERWVFMDNWTYTADLAPIIGSGLDAADQILLVFHGLDTIANITMAGQPIAWVNNQFQRYSFDVSFLSSVTSGNLTVEFESAYFYGLNVSRRPDAEVIIGDTFEVPADRAYVRKIASDFGWDWGPAFVPSGIFKPAYLVILSNGTNTTTSTNSSSIATDVPQSIFVEETSVDIYKIGQNSSVPANETADWVVNVTLALHSAGTFDSPTISLAFDELNLTSPVFPLESLPITSDLPSWVTVLWQIPNGIPQRWYPHNLGTPTLYNLTISLGLSDSAADVNLTVRTGFRTIQLAQLPYSPEDVATRGITPGDQWHFEINGKAFYSLGTNIIPFDPFYARTTTEQVRWVLESAVRSGQNMLRIWGGGIYQPDSEAEGGYDFYSLCDELGILAWSELIFSDSLYPINDFLLESIEPEVRQNVRRVNRHPSNVQWAGGNEIEGIVTGVNNSMANGTIYLDQFVTLFQDFLHDIVVSETHSVPYTDCSTTKGVLSLDPYILRFNNGTRGDIYGNSERYNYDGSQAFNYSTFPVSRFVNEFGFHSMPSFYSWEEVLLSPDDFSFNSTVVASRDHHPPAGSLSFPNPNAPQGQAQMTEAVELWLPTPSTPDSNQTFAQWCWSTQIFQSMTMMSEISWYRRGAGQGENNLGALVWQLNDIWQGVSWSSIEYSGRWKVLQYGITTTFSPLTIYPFWTPDNQTLEVIVTSDRWETVEGSAQLTWYDWLGNTLNTSTHTFSVPTLNNSLISRALGLDSILPAGRNATDVWMLLNLTAQVDNNTVTNEQYFTPVSLASVPLVDPKIQMTAMENLTFTLSALGGVAPWTWLDHPAGTVGVFVDNATGLPSNGFYLVPGIDHTLKFILNENLSRIGSPDPNEFVVRSLWNNTHSS</sequence>
<evidence type="ECO:0000256" key="14">
    <source>
        <dbReference type="SAM" id="SignalP"/>
    </source>
</evidence>
<evidence type="ECO:0000256" key="7">
    <source>
        <dbReference type="ARBA" id="ARBA00021795"/>
    </source>
</evidence>
<reference evidence="18" key="1">
    <citation type="submission" date="2023-03" db="EMBL/GenBank/DDBJ databases">
        <title>Massive genome expansion in bonnet fungi (Mycena s.s.) driven by repeated elements and novel gene families across ecological guilds.</title>
        <authorList>
            <consortium name="Lawrence Berkeley National Laboratory"/>
            <person name="Harder C.B."/>
            <person name="Miyauchi S."/>
            <person name="Viragh M."/>
            <person name="Kuo A."/>
            <person name="Thoen E."/>
            <person name="Andreopoulos B."/>
            <person name="Lu D."/>
            <person name="Skrede I."/>
            <person name="Drula E."/>
            <person name="Henrissat B."/>
            <person name="Morin E."/>
            <person name="Kohler A."/>
            <person name="Barry K."/>
            <person name="LaButti K."/>
            <person name="Morin E."/>
            <person name="Salamov A."/>
            <person name="Lipzen A."/>
            <person name="Mereny Z."/>
            <person name="Hegedus B."/>
            <person name="Baldrian P."/>
            <person name="Stursova M."/>
            <person name="Weitz H."/>
            <person name="Taylor A."/>
            <person name="Grigoriev I.V."/>
            <person name="Nagy L.G."/>
            <person name="Martin F."/>
            <person name="Kauserud H."/>
        </authorList>
    </citation>
    <scope>NUCLEOTIDE SEQUENCE</scope>
    <source>
        <strain evidence="18">CBHHK067</strain>
    </source>
</reference>
<dbReference type="Proteomes" id="UP001221757">
    <property type="component" value="Unassembled WGS sequence"/>
</dbReference>
<comment type="catalytic activity">
    <reaction evidence="1">
        <text>Hydrolysis of terminal, non-reducing beta-D-mannose residues in beta-D-mannosides.</text>
        <dbReference type="EC" id="3.2.1.25"/>
    </reaction>
</comment>
<gene>
    <name evidence="18" type="ORF">B0H17DRAFT_1201775</name>
</gene>
<evidence type="ECO:0000259" key="15">
    <source>
        <dbReference type="Pfam" id="PF17753"/>
    </source>
</evidence>
<dbReference type="FunFam" id="3.20.20.80:FF:000050">
    <property type="entry name" value="Beta-mannosidase B"/>
    <property type="match status" value="1"/>
</dbReference>
<evidence type="ECO:0000259" key="16">
    <source>
        <dbReference type="Pfam" id="PF17786"/>
    </source>
</evidence>
<keyword evidence="11" id="KW-0325">Glycoprotein</keyword>
<dbReference type="Pfam" id="PF22666">
    <property type="entry name" value="Glyco_hydro_2_N2"/>
    <property type="match status" value="1"/>
</dbReference>